<dbReference type="RefSeq" id="WP_005026929.1">
    <property type="nucleotide sequence ID" value="NZ_KE150238.1"/>
</dbReference>
<dbReference type="PIRSF" id="PIRSF020481">
    <property type="entry name" value="BAP"/>
    <property type="match status" value="1"/>
</dbReference>
<proteinExistence type="predicted"/>
<dbReference type="Pfam" id="PF26078">
    <property type="entry name" value="Baseplate_J_M"/>
    <property type="match status" value="1"/>
</dbReference>
<dbReference type="InterPro" id="IPR006949">
    <property type="entry name" value="Barrel_Baseplate_J-like"/>
</dbReference>
<feature type="domain" description="Baseplate protein J-like barrel" evidence="1">
    <location>
        <begin position="104"/>
        <end position="187"/>
    </location>
</feature>
<evidence type="ECO:0000313" key="4">
    <source>
        <dbReference type="EMBL" id="EFV44682.1"/>
    </source>
</evidence>
<reference evidence="4 5" key="2">
    <citation type="submission" date="2013-04" db="EMBL/GenBank/DDBJ databases">
        <title>The Genome Sequence of Bilophila wadsworthia 3_1_6.</title>
        <authorList>
            <consortium name="The Broad Institute Genomics Platform"/>
            <person name="Earl A."/>
            <person name="Ward D."/>
            <person name="Feldgarden M."/>
            <person name="Gevers D."/>
            <person name="Sibley C."/>
            <person name="Strauss J."/>
            <person name="Allen-Vercoe E."/>
            <person name="Walker B."/>
            <person name="Young S."/>
            <person name="Zeng Q."/>
            <person name="Gargeya S."/>
            <person name="Fitzgerald M."/>
            <person name="Haas B."/>
            <person name="Abouelleil A."/>
            <person name="Allen A.W."/>
            <person name="Alvarado L."/>
            <person name="Arachchi H.M."/>
            <person name="Berlin A.M."/>
            <person name="Chapman S.B."/>
            <person name="Gainer-Dewar J."/>
            <person name="Goldberg J."/>
            <person name="Griggs A."/>
            <person name="Gujja S."/>
            <person name="Hansen M."/>
            <person name="Howarth C."/>
            <person name="Imamovic A."/>
            <person name="Ireland A."/>
            <person name="Larimer J."/>
            <person name="McCowan C."/>
            <person name="Murphy C."/>
            <person name="Pearson M."/>
            <person name="Poon T.W."/>
            <person name="Priest M."/>
            <person name="Roberts A."/>
            <person name="Saif S."/>
            <person name="Shea T."/>
            <person name="Sisk P."/>
            <person name="Sykes S."/>
            <person name="Wortman J."/>
            <person name="Nusbaum C."/>
            <person name="Birren B."/>
        </authorList>
    </citation>
    <scope>NUCLEOTIDE SEQUENCE [LARGE SCALE GENOMIC DNA]</scope>
    <source>
        <strain evidence="4 5">3_1_6</strain>
    </source>
</reference>
<protein>
    <submittedName>
        <fullName evidence="4">Uncharacterized protein</fullName>
    </submittedName>
</protein>
<organism evidence="4 5">
    <name type="scientific">Bilophila wadsworthia (strain 3_1_6)</name>
    <dbReference type="NCBI Taxonomy" id="563192"/>
    <lineage>
        <taxon>Bacteria</taxon>
        <taxon>Pseudomonadati</taxon>
        <taxon>Thermodesulfobacteriota</taxon>
        <taxon>Desulfovibrionia</taxon>
        <taxon>Desulfovibrionales</taxon>
        <taxon>Desulfovibrionaceae</taxon>
        <taxon>Bilophila</taxon>
    </lineage>
</organism>
<dbReference type="EMBL" id="ADCP02000001">
    <property type="protein sequence ID" value="EFV44682.1"/>
    <property type="molecule type" value="Genomic_DNA"/>
</dbReference>
<dbReference type="AlphaFoldDB" id="E5Y5X0"/>
<dbReference type="Pfam" id="PF26079">
    <property type="entry name" value="Baseplate_J_C"/>
    <property type="match status" value="1"/>
</dbReference>
<evidence type="ECO:0000259" key="3">
    <source>
        <dbReference type="Pfam" id="PF26079"/>
    </source>
</evidence>
<dbReference type="PANTHER" id="PTHR35862:SF1">
    <property type="entry name" value="FELS-2 PROPHAGE PROTEIN"/>
    <property type="match status" value="1"/>
</dbReference>
<evidence type="ECO:0000313" key="5">
    <source>
        <dbReference type="Proteomes" id="UP000006034"/>
    </source>
</evidence>
<dbReference type="PANTHER" id="PTHR35862">
    <property type="entry name" value="FELS-2 PROPHAGE PROTEIN"/>
    <property type="match status" value="1"/>
</dbReference>
<feature type="domain" description="Baseplate J-like C-terminal" evidence="3">
    <location>
        <begin position="300"/>
        <end position="368"/>
    </location>
</feature>
<dbReference type="STRING" id="563192.HMPREF0179_01583"/>
<dbReference type="OrthoDB" id="9793802at2"/>
<evidence type="ECO:0000259" key="1">
    <source>
        <dbReference type="Pfam" id="PF04865"/>
    </source>
</evidence>
<evidence type="ECO:0000259" key="2">
    <source>
        <dbReference type="Pfam" id="PF26078"/>
    </source>
</evidence>
<keyword evidence="5" id="KW-1185">Reference proteome</keyword>
<name>E5Y5X0_BILW3</name>
<dbReference type="Pfam" id="PF04865">
    <property type="entry name" value="Baseplate_J"/>
    <property type="match status" value="1"/>
</dbReference>
<dbReference type="eggNOG" id="COG3948">
    <property type="taxonomic scope" value="Bacteria"/>
</dbReference>
<comment type="caution">
    <text evidence="4">The sequence shown here is derived from an EMBL/GenBank/DDBJ whole genome shotgun (WGS) entry which is preliminary data.</text>
</comment>
<dbReference type="InterPro" id="IPR058531">
    <property type="entry name" value="Baseplate_J_M"/>
</dbReference>
<dbReference type="InterPro" id="IPR014507">
    <property type="entry name" value="Baseplate_assembly_J_pred"/>
</dbReference>
<reference evidence="4 5" key="1">
    <citation type="submission" date="2010-10" db="EMBL/GenBank/DDBJ databases">
        <authorList>
            <consortium name="The Broad Institute Genome Sequencing Platform"/>
            <person name="Ward D."/>
            <person name="Earl A."/>
            <person name="Feldgarden M."/>
            <person name="Young S.K."/>
            <person name="Gargeya S."/>
            <person name="Zeng Q."/>
            <person name="Alvarado L."/>
            <person name="Berlin A."/>
            <person name="Bochicchio J."/>
            <person name="Chapman S.B."/>
            <person name="Chen Z."/>
            <person name="Freedman E."/>
            <person name="Gellesch M."/>
            <person name="Goldberg J."/>
            <person name="Griggs A."/>
            <person name="Gujja S."/>
            <person name="Heilman E."/>
            <person name="Heiman D."/>
            <person name="Howarth C."/>
            <person name="Mehta T."/>
            <person name="Neiman D."/>
            <person name="Pearson M."/>
            <person name="Roberts A."/>
            <person name="Saif S."/>
            <person name="Shea T."/>
            <person name="Shenoy N."/>
            <person name="Sisk P."/>
            <person name="Stolte C."/>
            <person name="Sykes S."/>
            <person name="White J."/>
            <person name="Yandava C."/>
            <person name="Allen-Vercoe E."/>
            <person name="Sibley C."/>
            <person name="Ambrose C.E."/>
            <person name="Strauss J."/>
            <person name="Daigneault M."/>
            <person name="Haas B."/>
            <person name="Nusbaum C."/>
            <person name="Birren B."/>
        </authorList>
    </citation>
    <scope>NUCLEOTIDE SEQUENCE [LARGE SCALE GENOMIC DNA]</scope>
    <source>
        <strain evidence="4 5">3_1_6</strain>
    </source>
</reference>
<dbReference type="Proteomes" id="UP000006034">
    <property type="component" value="Unassembled WGS sequence"/>
</dbReference>
<sequence>MTFADLSGLPSVSFAPQSAGETETAIITAYEAIAKATLQPGDPVRLFLESLAYVISVQNGLIDLAGKQNLLAYARGGHLDHLGAPMGVIRIQPQPARTTVRFGVDGALAFAVPIPAGTRVTTQSGGVMFATLSDAVLPAGELFVETSAKATEAGASGNGLLPGQICRLVDPLPYITRVSNVATTLSGCDEEGDERFRDRIRMAPESFSVAGPNGAYEARVKAVSADISAVSVTSPTPGIVDVRFVMTDGELPDEAMIEEVENALTPKDVRPLTDKVLVGSPETVEYALAGKWFLSSSDSTLLASITKAVDAAVEGYRLWQRSKPGRDINPDELIARMRNAGAKRVELATPVFQRLTETQIARETSVSMTFGGVEDE</sequence>
<feature type="domain" description="Baseplate J-like central" evidence="2">
    <location>
        <begin position="209"/>
        <end position="278"/>
    </location>
</feature>
<dbReference type="HOGENOM" id="CLU_046415_1_1_7"/>
<dbReference type="GeneID" id="78086702"/>
<dbReference type="InterPro" id="IPR058530">
    <property type="entry name" value="Baseplate_J-like_C"/>
</dbReference>
<dbReference type="InterPro" id="IPR052726">
    <property type="entry name" value="Phage_Baseplate_Hub"/>
</dbReference>
<gene>
    <name evidence="4" type="ORF">HMPREF0179_01583</name>
</gene>
<accession>E5Y5X0</accession>